<evidence type="ECO:0000313" key="3">
    <source>
        <dbReference type="Proteomes" id="UP000504756"/>
    </source>
</evidence>
<dbReference type="CDD" id="cd00009">
    <property type="entry name" value="AAA"/>
    <property type="match status" value="1"/>
</dbReference>
<dbReference type="EMBL" id="BLXU01000024">
    <property type="protein sequence ID" value="GFO52968.1"/>
    <property type="molecule type" value="Genomic_DNA"/>
</dbReference>
<dbReference type="Gene3D" id="3.40.50.300">
    <property type="entry name" value="P-loop containing nucleotide triphosphate hydrolases"/>
    <property type="match status" value="1"/>
</dbReference>
<sequence length="301" mass="34005">MERGGGLFDLSPEIQEKVDAARNNAKEKVMADAEAWDFIVSNEIPDEVVDKNLSELNNYILHREKSIVPGYSQALRYYEGSIITEYRKTKEQKRKEHEAKTTAVLDKNSIVPDKSLLTANFTNFKYNKDDHGEAVVLKKACDIARRYLNGEEFNTIFKGSPGAGKSHLAMAIAQWVNDQAKQRRVNKRVLFLDANEMFRKLKASISDPHSYWSEENVLTLIRSADLVVLDDLGSESTFTGKEQASDYVQRFLFAMVNANPCIITTTNLADPNAVYNPKIVSRLGRDSTDSVVNFDGIKDKR</sequence>
<name>A0A6L2ZYN3_9LACT</name>
<feature type="domain" description="AAA+ ATPase" evidence="1">
    <location>
        <begin position="151"/>
        <end position="298"/>
    </location>
</feature>
<accession>A0A6L2ZYN3</accession>
<dbReference type="InterPro" id="IPR027417">
    <property type="entry name" value="P-loop_NTPase"/>
</dbReference>
<dbReference type="InterPro" id="IPR002611">
    <property type="entry name" value="IstB_ATP-bd"/>
</dbReference>
<reference evidence="2 3" key="1">
    <citation type="submission" date="2020-06" db="EMBL/GenBank/DDBJ databases">
        <title>Draft genome sequence of Lactic acid bacteria from Okinawan-style tofu.</title>
        <authorList>
            <person name="Takara I."/>
            <person name="Ikematsu S."/>
        </authorList>
    </citation>
    <scope>NUCLEOTIDE SEQUENCE [LARGE SCALE GENOMIC DNA]</scope>
    <source>
        <strain evidence="3">lg38</strain>
    </source>
</reference>
<evidence type="ECO:0000259" key="1">
    <source>
        <dbReference type="SMART" id="SM00382"/>
    </source>
</evidence>
<dbReference type="AlphaFoldDB" id="A0A6L2ZYN3"/>
<dbReference type="SUPFAM" id="SSF52540">
    <property type="entry name" value="P-loop containing nucleoside triphosphate hydrolases"/>
    <property type="match status" value="1"/>
</dbReference>
<dbReference type="Proteomes" id="UP000504756">
    <property type="component" value="Unassembled WGS sequence"/>
</dbReference>
<evidence type="ECO:0000313" key="2">
    <source>
        <dbReference type="EMBL" id="GFO52968.1"/>
    </source>
</evidence>
<dbReference type="PANTHER" id="PTHR30050">
    <property type="entry name" value="CHROMOSOMAL REPLICATION INITIATOR PROTEIN DNAA"/>
    <property type="match status" value="1"/>
</dbReference>
<dbReference type="InterPro" id="IPR003593">
    <property type="entry name" value="AAA+_ATPase"/>
</dbReference>
<dbReference type="PANTHER" id="PTHR30050:SF4">
    <property type="entry name" value="ATP-BINDING PROTEIN RV3427C IN INSERTION SEQUENCE-RELATED"/>
    <property type="match status" value="1"/>
</dbReference>
<protein>
    <recommendedName>
        <fullName evidence="1">AAA+ ATPase domain-containing protein</fullName>
    </recommendedName>
</protein>
<dbReference type="RefSeq" id="WP_176490836.1">
    <property type="nucleotide sequence ID" value="NZ_BLXU01000024.1"/>
</dbReference>
<comment type="caution">
    <text evidence="2">The sequence shown here is derived from an EMBL/GenBank/DDBJ whole genome shotgun (WGS) entry which is preliminary data.</text>
</comment>
<dbReference type="GO" id="GO:0006260">
    <property type="term" value="P:DNA replication"/>
    <property type="evidence" value="ECO:0007669"/>
    <property type="project" value="TreeGrafter"/>
</dbReference>
<dbReference type="SMART" id="SM00382">
    <property type="entry name" value="AAA"/>
    <property type="match status" value="1"/>
</dbReference>
<proteinExistence type="predicted"/>
<dbReference type="GO" id="GO:0005524">
    <property type="term" value="F:ATP binding"/>
    <property type="evidence" value="ECO:0007669"/>
    <property type="project" value="InterPro"/>
</dbReference>
<organism evidence="2 3">
    <name type="scientific">Lactococcus garvieae</name>
    <dbReference type="NCBI Taxonomy" id="1363"/>
    <lineage>
        <taxon>Bacteria</taxon>
        <taxon>Bacillati</taxon>
        <taxon>Bacillota</taxon>
        <taxon>Bacilli</taxon>
        <taxon>Lactobacillales</taxon>
        <taxon>Streptococcaceae</taxon>
        <taxon>Lactococcus</taxon>
    </lineage>
</organism>
<gene>
    <name evidence="2" type="ORF">ikelab_22430</name>
</gene>
<dbReference type="Pfam" id="PF01695">
    <property type="entry name" value="IstB_IS21"/>
    <property type="match status" value="1"/>
</dbReference>